<dbReference type="EMBL" id="JAHDVG010000465">
    <property type="protein sequence ID" value="KAH1184334.1"/>
    <property type="molecule type" value="Genomic_DNA"/>
</dbReference>
<gene>
    <name evidence="1" type="ORF">KIL84_014950</name>
</gene>
<dbReference type="AlphaFoldDB" id="A0A9D4B8T4"/>
<name>A0A9D4B8T4_9SAUR</name>
<organism evidence="1 2">
    <name type="scientific">Mauremys mutica</name>
    <name type="common">yellowpond turtle</name>
    <dbReference type="NCBI Taxonomy" id="74926"/>
    <lineage>
        <taxon>Eukaryota</taxon>
        <taxon>Metazoa</taxon>
        <taxon>Chordata</taxon>
        <taxon>Craniata</taxon>
        <taxon>Vertebrata</taxon>
        <taxon>Euteleostomi</taxon>
        <taxon>Archelosauria</taxon>
        <taxon>Testudinata</taxon>
        <taxon>Testudines</taxon>
        <taxon>Cryptodira</taxon>
        <taxon>Durocryptodira</taxon>
        <taxon>Testudinoidea</taxon>
        <taxon>Geoemydidae</taxon>
        <taxon>Geoemydinae</taxon>
        <taxon>Mauremys</taxon>
    </lineage>
</organism>
<keyword evidence="2" id="KW-1185">Reference proteome</keyword>
<dbReference type="Proteomes" id="UP000827986">
    <property type="component" value="Unassembled WGS sequence"/>
</dbReference>
<proteinExistence type="predicted"/>
<comment type="caution">
    <text evidence="1">The sequence shown here is derived from an EMBL/GenBank/DDBJ whole genome shotgun (WGS) entry which is preliminary data.</text>
</comment>
<protein>
    <submittedName>
        <fullName evidence="1">Uncharacterized protein</fullName>
    </submittedName>
</protein>
<accession>A0A9D4B8T4</accession>
<evidence type="ECO:0000313" key="2">
    <source>
        <dbReference type="Proteomes" id="UP000827986"/>
    </source>
</evidence>
<sequence>MGLQSLAVPEVPSLPGELPLSLSKSRDICCAAGRTSAGAAFPTCPKLRPREGMSGCWREASVDYSNLGVCREGGRVHLGESKMRRECTCAFTGVCAHSRVCVRVRCWIFFPVCPYRQMGSLLSRNFCLFQRVAWTRRARCLTGIPECCSPGIMQWDGH</sequence>
<reference evidence="1" key="1">
    <citation type="submission" date="2021-09" db="EMBL/GenBank/DDBJ databases">
        <title>The genome of Mauremys mutica provides insights into the evolution of semi-aquatic lifestyle.</title>
        <authorList>
            <person name="Gong S."/>
            <person name="Gao Y."/>
        </authorList>
    </citation>
    <scope>NUCLEOTIDE SEQUENCE</scope>
    <source>
        <strain evidence="1">MM-2020</strain>
        <tissue evidence="1">Muscle</tissue>
    </source>
</reference>
<evidence type="ECO:0000313" key="1">
    <source>
        <dbReference type="EMBL" id="KAH1184334.1"/>
    </source>
</evidence>